<accession>A0ABN7S1Z4</accession>
<dbReference type="PANTHER" id="PTHR21595:SF0">
    <property type="entry name" value="PATRONIN"/>
    <property type="match status" value="1"/>
</dbReference>
<reference evidence="4 5" key="1">
    <citation type="submission" date="2021-04" db="EMBL/GenBank/DDBJ databases">
        <authorList>
            <person name="Bliznina A."/>
        </authorList>
    </citation>
    <scope>NUCLEOTIDE SEQUENCE [LARGE SCALE GENOMIC DNA]</scope>
</reference>
<dbReference type="Proteomes" id="UP001158576">
    <property type="component" value="Chromosome PAR"/>
</dbReference>
<evidence type="ECO:0000256" key="2">
    <source>
        <dbReference type="SAM" id="MobiDB-lite"/>
    </source>
</evidence>
<comment type="similarity">
    <text evidence="1">Belongs to the CAMSAP1 family.</text>
</comment>
<dbReference type="Pfam" id="PF08683">
    <property type="entry name" value="CAMSAP_CKK"/>
    <property type="match status" value="1"/>
</dbReference>
<feature type="region of interest" description="Disordered" evidence="2">
    <location>
        <begin position="28"/>
        <end position="55"/>
    </location>
</feature>
<name>A0ABN7S1Z4_OIKDI</name>
<keyword evidence="1" id="KW-0493">Microtubule</keyword>
<organism evidence="4 5">
    <name type="scientific">Oikopleura dioica</name>
    <name type="common">Tunicate</name>
    <dbReference type="NCBI Taxonomy" id="34765"/>
    <lineage>
        <taxon>Eukaryota</taxon>
        <taxon>Metazoa</taxon>
        <taxon>Chordata</taxon>
        <taxon>Tunicata</taxon>
        <taxon>Appendicularia</taxon>
        <taxon>Copelata</taxon>
        <taxon>Oikopleuridae</taxon>
        <taxon>Oikopleura</taxon>
    </lineage>
</organism>
<evidence type="ECO:0000259" key="3">
    <source>
        <dbReference type="PROSITE" id="PS51508"/>
    </source>
</evidence>
<feature type="region of interest" description="Disordered" evidence="2">
    <location>
        <begin position="199"/>
        <end position="257"/>
    </location>
</feature>
<comment type="domain">
    <text evidence="1">The CKK domain binds microtubules.</text>
</comment>
<evidence type="ECO:0000313" key="4">
    <source>
        <dbReference type="EMBL" id="CAG5088213.1"/>
    </source>
</evidence>
<dbReference type="Gene3D" id="3.10.20.360">
    <property type="entry name" value="CKK domain"/>
    <property type="match status" value="1"/>
</dbReference>
<feature type="region of interest" description="Disordered" evidence="2">
    <location>
        <begin position="337"/>
        <end position="356"/>
    </location>
</feature>
<feature type="compositionally biased region" description="Basic and acidic residues" evidence="2">
    <location>
        <begin position="28"/>
        <end position="50"/>
    </location>
</feature>
<gene>
    <name evidence="4" type="ORF">OKIOD_LOCUS3338</name>
</gene>
<evidence type="ECO:0000256" key="1">
    <source>
        <dbReference type="PROSITE-ProRule" id="PRU00841"/>
    </source>
</evidence>
<feature type="domain" description="CKK" evidence="3">
    <location>
        <begin position="374"/>
        <end position="508"/>
    </location>
</feature>
<dbReference type="InterPro" id="IPR032940">
    <property type="entry name" value="CAMSAP"/>
</dbReference>
<dbReference type="PANTHER" id="PTHR21595">
    <property type="entry name" value="PATRONIN"/>
    <property type="match status" value="1"/>
</dbReference>
<dbReference type="SMART" id="SM01051">
    <property type="entry name" value="CAMSAP_CKK"/>
    <property type="match status" value="1"/>
</dbReference>
<dbReference type="InterPro" id="IPR014797">
    <property type="entry name" value="CKK_CAMSAP"/>
</dbReference>
<feature type="region of interest" description="Disordered" evidence="2">
    <location>
        <begin position="70"/>
        <end position="187"/>
    </location>
</feature>
<dbReference type="InterPro" id="IPR011033">
    <property type="entry name" value="PRC_barrel-like_sf"/>
</dbReference>
<feature type="compositionally biased region" description="Basic and acidic residues" evidence="2">
    <location>
        <begin position="199"/>
        <end position="236"/>
    </location>
</feature>
<feature type="compositionally biased region" description="Low complexity" evidence="2">
    <location>
        <begin position="340"/>
        <end position="351"/>
    </location>
</feature>
<protein>
    <submittedName>
        <fullName evidence="4">Oidioi.mRNA.OKI2018_I69.PAR.g11780.t1.cds</fullName>
    </submittedName>
</protein>
<dbReference type="InterPro" id="IPR038209">
    <property type="entry name" value="CKK_dom_sf"/>
</dbReference>
<dbReference type="PROSITE" id="PS51508">
    <property type="entry name" value="CKK"/>
    <property type="match status" value="1"/>
</dbReference>
<proteinExistence type="inferred from homology"/>
<keyword evidence="5" id="KW-1185">Reference proteome</keyword>
<dbReference type="SUPFAM" id="SSF50346">
    <property type="entry name" value="PRC-barrel domain"/>
    <property type="match status" value="1"/>
</dbReference>
<feature type="compositionally biased region" description="Basic and acidic residues" evidence="2">
    <location>
        <begin position="172"/>
        <end position="187"/>
    </location>
</feature>
<sequence length="538" mass="61174">MDLDWFVKEVTELSERLQIAVDKLPQKDEKSKDRKFVPVLHRGQEEKPALESETYSLEEHQSILYKSLNGSAEVTPDKESLKSTRAKWTQSSSPVIIAKDTQDVKQPNTAFEIPITPPAKTKPKPNLRATSARQKRDRIRSISPSSDGIEQDENRPPDQLKGAAFEIPLSPTKDKKTLSSKQRDTFAMKQLEREQEIRKKRFQREEQKRLEVRRRAAEVSKMKIEAIRKKSEEKSAKTAVTKTPPKKARASSVTRRSPVQAKIIKYPTTCSKRSLKKDELKNESKQHESERRKIILENHKAKKGIPSPTSKSPSINKSFTKKDFESEILRKRYGSAVNLSESPSRMSRSKSTTLYDGRSTTNWDTMSCVSQITTTRVFKEPTTKSNKQLMEMALKFHALPGPVNKNERLKALDSMNNSGANHYMALYKEKAYRGLYEVHQVDELMRISKIHGTGPKEVTETMISELLKFNSGAKNFQLVDGKTLSPAIDGFRLNPNCWLSKRPLTPSIGWSLPRGVDLGQLFSDLISLAPFIGRFQCS</sequence>
<dbReference type="EMBL" id="OU015568">
    <property type="protein sequence ID" value="CAG5088213.1"/>
    <property type="molecule type" value="Genomic_DNA"/>
</dbReference>
<evidence type="ECO:0000313" key="5">
    <source>
        <dbReference type="Proteomes" id="UP001158576"/>
    </source>
</evidence>